<dbReference type="InterPro" id="IPR003439">
    <property type="entry name" value="ABC_transporter-like_ATP-bd"/>
</dbReference>
<evidence type="ECO:0000256" key="3">
    <source>
        <dbReference type="ARBA" id="ARBA00022741"/>
    </source>
</evidence>
<dbReference type="SUPFAM" id="SSF90123">
    <property type="entry name" value="ABC transporter transmembrane region"/>
    <property type="match status" value="1"/>
</dbReference>
<feature type="domain" description="ABC transmembrane type-1" evidence="9">
    <location>
        <begin position="20"/>
        <end position="340"/>
    </location>
</feature>
<dbReference type="InterPro" id="IPR017871">
    <property type="entry name" value="ABC_transporter-like_CS"/>
</dbReference>
<evidence type="ECO:0000256" key="7">
    <source>
        <dbReference type="SAM" id="Phobius"/>
    </source>
</evidence>
<feature type="transmembrane region" description="Helical" evidence="7">
    <location>
        <begin position="173"/>
        <end position="191"/>
    </location>
</feature>
<dbReference type="GO" id="GO:0016020">
    <property type="term" value="C:membrane"/>
    <property type="evidence" value="ECO:0007669"/>
    <property type="project" value="UniProtKB-SubCell"/>
</dbReference>
<reference evidence="10" key="1">
    <citation type="submission" date="2018-05" db="EMBL/GenBank/DDBJ databases">
        <authorList>
            <person name="Lanie J.A."/>
            <person name="Ng W.-L."/>
            <person name="Kazmierczak K.M."/>
            <person name="Andrzejewski T.M."/>
            <person name="Davidsen T.M."/>
            <person name="Wayne K.J."/>
            <person name="Tettelin H."/>
            <person name="Glass J.I."/>
            <person name="Rusch D."/>
            <person name="Podicherti R."/>
            <person name="Tsui H.-C.T."/>
            <person name="Winkler M.E."/>
        </authorList>
    </citation>
    <scope>NUCLEOTIDE SEQUENCE</scope>
</reference>
<evidence type="ECO:0000259" key="9">
    <source>
        <dbReference type="PROSITE" id="PS50929"/>
    </source>
</evidence>
<keyword evidence="3" id="KW-0547">Nucleotide-binding</keyword>
<dbReference type="FunFam" id="3.40.50.300:FF:000218">
    <property type="entry name" value="Multidrug ABC transporter ATP-binding protein"/>
    <property type="match status" value="1"/>
</dbReference>
<evidence type="ECO:0000259" key="8">
    <source>
        <dbReference type="PROSITE" id="PS50893"/>
    </source>
</evidence>
<feature type="transmembrane region" description="Helical" evidence="7">
    <location>
        <begin position="20"/>
        <end position="43"/>
    </location>
</feature>
<dbReference type="PANTHER" id="PTHR43394:SF1">
    <property type="entry name" value="ATP-BINDING CASSETTE SUB-FAMILY B MEMBER 10, MITOCHONDRIAL"/>
    <property type="match status" value="1"/>
</dbReference>
<dbReference type="GO" id="GO:0015421">
    <property type="term" value="F:ABC-type oligopeptide transporter activity"/>
    <property type="evidence" value="ECO:0007669"/>
    <property type="project" value="TreeGrafter"/>
</dbReference>
<protein>
    <recommendedName>
        <fullName evidence="11">Antibiotic ABC transporter ATP-binding protein</fullName>
    </recommendedName>
</protein>
<evidence type="ECO:0008006" key="11">
    <source>
        <dbReference type="Google" id="ProtNLM"/>
    </source>
</evidence>
<dbReference type="PANTHER" id="PTHR43394">
    <property type="entry name" value="ATP-DEPENDENT PERMEASE MDL1, MITOCHONDRIAL"/>
    <property type="match status" value="1"/>
</dbReference>
<keyword evidence="5 7" id="KW-1133">Transmembrane helix</keyword>
<evidence type="ECO:0000256" key="6">
    <source>
        <dbReference type="ARBA" id="ARBA00023136"/>
    </source>
</evidence>
<name>A0A381NJH2_9ZZZZ</name>
<sequence length="611" mass="69109">MKTYFRILSYAKPFGKNIPLYLLFTVFYIVFSMINFSVLIPLLEVLFNQIDEQTTLNYTEIGNFQISLEYFKSIFYNNFNKIVESGGRKEALKFVCIIIVASVFFSNLFRYLSAIIIAKIRVKIVTNIRNQLFNKILSFKINFFTNKKKGDVVSRLTSDIQQIENSVINSIRVLFKEPALLLGLFFILSTISVELTLYTIFLIPISGAIISYIAKHLKIKATYSQNALGRINNVISESLDGIRIIKLFTANWFVNKKFKEEVNDYGKQNISMYKRFELASPISEFLGVATVAGILLIGGSMVLDKSSDISASEFIAFIIIFSQVLNPAKAISDAFNTIQRGLASADRTFEYVDKTIIVEEEDGTQKIEKLESKISFNNVSFAYETDEVLNKIDFNIKKGEKIALIGPSGSGKSTIIDLLSKFYKVKKGEIKIDGKNINTYDTYSLRTMMGVVTQESIVFHDTITNNITFGNKNINMEKIINAAKIANAYEFINKLENKFDTIIGERGLKLSGGQRQRLCIARAIYKNPPILILDEATSSLDSESEKVVQNAIENVMENRTSIIIAHRLSTVINVDKIILIDEGKIVGIGNHKDLIKNSEMYKKLIQMQNLN</sequence>
<accession>A0A381NJH2</accession>
<dbReference type="Pfam" id="PF00664">
    <property type="entry name" value="ABC_membrane"/>
    <property type="match status" value="1"/>
</dbReference>
<comment type="subcellular location">
    <subcellularLocation>
        <location evidence="1">Membrane</location>
        <topology evidence="1">Multi-pass membrane protein</topology>
    </subcellularLocation>
</comment>
<dbReference type="CDD" id="cd18552">
    <property type="entry name" value="ABC_6TM_MsbA_like"/>
    <property type="match status" value="1"/>
</dbReference>
<dbReference type="Gene3D" id="1.20.1560.10">
    <property type="entry name" value="ABC transporter type 1, transmembrane domain"/>
    <property type="match status" value="1"/>
</dbReference>
<dbReference type="Gene3D" id="3.40.50.300">
    <property type="entry name" value="P-loop containing nucleotide triphosphate hydrolases"/>
    <property type="match status" value="1"/>
</dbReference>
<dbReference type="GO" id="GO:0005524">
    <property type="term" value="F:ATP binding"/>
    <property type="evidence" value="ECO:0007669"/>
    <property type="project" value="UniProtKB-KW"/>
</dbReference>
<dbReference type="InterPro" id="IPR003593">
    <property type="entry name" value="AAA+_ATPase"/>
</dbReference>
<dbReference type="GO" id="GO:0016887">
    <property type="term" value="F:ATP hydrolysis activity"/>
    <property type="evidence" value="ECO:0007669"/>
    <property type="project" value="InterPro"/>
</dbReference>
<gene>
    <name evidence="10" type="ORF">METZ01_LOCUS7535</name>
</gene>
<evidence type="ECO:0000256" key="4">
    <source>
        <dbReference type="ARBA" id="ARBA00022840"/>
    </source>
</evidence>
<keyword evidence="6 7" id="KW-0472">Membrane</keyword>
<dbReference type="InterPro" id="IPR027417">
    <property type="entry name" value="P-loop_NTPase"/>
</dbReference>
<evidence type="ECO:0000256" key="5">
    <source>
        <dbReference type="ARBA" id="ARBA00022989"/>
    </source>
</evidence>
<dbReference type="InterPro" id="IPR039421">
    <property type="entry name" value="Type_1_exporter"/>
</dbReference>
<dbReference type="SMART" id="SM00382">
    <property type="entry name" value="AAA"/>
    <property type="match status" value="1"/>
</dbReference>
<dbReference type="Pfam" id="PF00005">
    <property type="entry name" value="ABC_tran"/>
    <property type="match status" value="1"/>
</dbReference>
<proteinExistence type="predicted"/>
<dbReference type="PROSITE" id="PS00211">
    <property type="entry name" value="ABC_TRANSPORTER_1"/>
    <property type="match status" value="1"/>
</dbReference>
<evidence type="ECO:0000256" key="2">
    <source>
        <dbReference type="ARBA" id="ARBA00022692"/>
    </source>
</evidence>
<dbReference type="SUPFAM" id="SSF52540">
    <property type="entry name" value="P-loop containing nucleoside triphosphate hydrolases"/>
    <property type="match status" value="1"/>
</dbReference>
<dbReference type="InterPro" id="IPR011527">
    <property type="entry name" value="ABC1_TM_dom"/>
</dbReference>
<organism evidence="10">
    <name type="scientific">marine metagenome</name>
    <dbReference type="NCBI Taxonomy" id="408172"/>
    <lineage>
        <taxon>unclassified sequences</taxon>
        <taxon>metagenomes</taxon>
        <taxon>ecological metagenomes</taxon>
    </lineage>
</organism>
<dbReference type="PROSITE" id="PS50929">
    <property type="entry name" value="ABC_TM1F"/>
    <property type="match status" value="1"/>
</dbReference>
<dbReference type="PROSITE" id="PS50893">
    <property type="entry name" value="ABC_TRANSPORTER_2"/>
    <property type="match status" value="1"/>
</dbReference>
<keyword evidence="4" id="KW-0067">ATP-binding</keyword>
<dbReference type="InterPro" id="IPR036640">
    <property type="entry name" value="ABC1_TM_sf"/>
</dbReference>
<dbReference type="AlphaFoldDB" id="A0A381NJH2"/>
<keyword evidence="2 7" id="KW-0812">Transmembrane</keyword>
<evidence type="ECO:0000256" key="1">
    <source>
        <dbReference type="ARBA" id="ARBA00004141"/>
    </source>
</evidence>
<feature type="transmembrane region" description="Helical" evidence="7">
    <location>
        <begin position="91"/>
        <end position="112"/>
    </location>
</feature>
<feature type="domain" description="ABC transporter" evidence="8">
    <location>
        <begin position="374"/>
        <end position="607"/>
    </location>
</feature>
<dbReference type="EMBL" id="UINC01000401">
    <property type="protein sequence ID" value="SUZ54681.1"/>
    <property type="molecule type" value="Genomic_DNA"/>
</dbReference>
<evidence type="ECO:0000313" key="10">
    <source>
        <dbReference type="EMBL" id="SUZ54681.1"/>
    </source>
</evidence>